<keyword evidence="1" id="KW-0812">Transmembrane</keyword>
<feature type="transmembrane region" description="Helical" evidence="1">
    <location>
        <begin position="20"/>
        <end position="42"/>
    </location>
</feature>
<reference evidence="2" key="1">
    <citation type="submission" date="2020-09" db="EMBL/GenBank/DDBJ databases">
        <title>Comparative genome analyses of four rice-infecting Rhizoctonia solani isolates reveal extensive enrichment of homogalacturonan modification genes.</title>
        <authorList>
            <person name="Lee D.-Y."/>
            <person name="Jeon J."/>
            <person name="Kim K.-T."/>
            <person name="Cheong K."/>
            <person name="Song H."/>
            <person name="Choi G."/>
            <person name="Ko J."/>
            <person name="Opiyo S.O."/>
            <person name="Zuo S."/>
            <person name="Madhav S."/>
            <person name="Lee Y.-H."/>
            <person name="Wang G.-L."/>
        </authorList>
    </citation>
    <scope>NUCLEOTIDE SEQUENCE</scope>
    <source>
        <strain evidence="2">AG1-IA WGL</strain>
    </source>
</reference>
<feature type="non-terminal residue" evidence="2">
    <location>
        <position position="1"/>
    </location>
</feature>
<evidence type="ECO:0000313" key="2">
    <source>
        <dbReference type="EMBL" id="KAF8698932.1"/>
    </source>
</evidence>
<protein>
    <submittedName>
        <fullName evidence="2">Uncharacterized protein</fullName>
    </submittedName>
</protein>
<evidence type="ECO:0000256" key="1">
    <source>
        <dbReference type="SAM" id="Phobius"/>
    </source>
</evidence>
<sequence>PRPPVSPVSVRRTSSQRPAHTASLAFLFVASCTYTTAVLAHVRSCSLMFARDCVRSNPLVSARVRSRPLRREPVAPHNLLPTTRTRPFTALATGSSFTTPENIRVS</sequence>
<accession>A0A8H7LS19</accession>
<proteinExistence type="predicted"/>
<dbReference type="AlphaFoldDB" id="A0A8H7LS19"/>
<keyword evidence="1" id="KW-0472">Membrane</keyword>
<gene>
    <name evidence="2" type="ORF">RHS03_07481</name>
</gene>
<dbReference type="EMBL" id="JACYCD010000241">
    <property type="protein sequence ID" value="KAF8698932.1"/>
    <property type="molecule type" value="Genomic_DNA"/>
</dbReference>
<keyword evidence="1" id="KW-1133">Transmembrane helix</keyword>
<name>A0A8H7LS19_9AGAM</name>
<organism evidence="2 3">
    <name type="scientific">Rhizoctonia solani</name>
    <dbReference type="NCBI Taxonomy" id="456999"/>
    <lineage>
        <taxon>Eukaryota</taxon>
        <taxon>Fungi</taxon>
        <taxon>Dikarya</taxon>
        <taxon>Basidiomycota</taxon>
        <taxon>Agaricomycotina</taxon>
        <taxon>Agaricomycetes</taxon>
        <taxon>Cantharellales</taxon>
        <taxon>Ceratobasidiaceae</taxon>
        <taxon>Rhizoctonia</taxon>
    </lineage>
</organism>
<evidence type="ECO:0000313" key="3">
    <source>
        <dbReference type="Proteomes" id="UP000602905"/>
    </source>
</evidence>
<comment type="caution">
    <text evidence="2">The sequence shown here is derived from an EMBL/GenBank/DDBJ whole genome shotgun (WGS) entry which is preliminary data.</text>
</comment>
<dbReference type="Proteomes" id="UP000602905">
    <property type="component" value="Unassembled WGS sequence"/>
</dbReference>